<proteinExistence type="inferred from homology"/>
<dbReference type="InterPro" id="IPR036291">
    <property type="entry name" value="NAD(P)-bd_dom_sf"/>
</dbReference>
<evidence type="ECO:0000313" key="5">
    <source>
        <dbReference type="Proteomes" id="UP000195106"/>
    </source>
</evidence>
<dbReference type="InterPro" id="IPR051164">
    <property type="entry name" value="NmrA-like_oxidored"/>
</dbReference>
<gene>
    <name evidence="4" type="primary">azoB</name>
    <name evidence="4" type="ORF">CMsap09_15885</name>
</gene>
<dbReference type="Proteomes" id="UP000195106">
    <property type="component" value="Unassembled WGS sequence"/>
</dbReference>
<evidence type="ECO:0000256" key="1">
    <source>
        <dbReference type="ARBA" id="ARBA00006328"/>
    </source>
</evidence>
<keyword evidence="2" id="KW-0521">NADP</keyword>
<dbReference type="InterPro" id="IPR008030">
    <property type="entry name" value="NmrA-like"/>
</dbReference>
<feature type="domain" description="NmrA-like" evidence="3">
    <location>
        <begin position="3"/>
        <end position="265"/>
    </location>
</feature>
<comment type="similarity">
    <text evidence="1">Belongs to the NmrA-type oxidoreductase family.</text>
</comment>
<sequence length="282" mass="29307">MTFLIHGATGAQGAPVLAALLPTVSDVRAAVRDAAAYRGGGVPMSVNLSSVDSLAAAYAGVDGVFVHLPIGSPAQQAEHAAAIVAAVRRARPARVVVSTSGGRIDVPEAAGSPLDVLVRGIRDAGVPLAVVEPRLYLENLLLPVVVGPVRTEGVLRYPIRDDYAVSWSSHLDVADVVARLLRDPSVTGTVGVGALPALTGRDLAAAFAEHLGRDVRFAARTPDEFGADIIPLFGEEGARPVIEAYRWRGTQASEAIDAATSAQARLGLTPRTPGEWLRDIGV</sequence>
<dbReference type="PANTHER" id="PTHR42748">
    <property type="entry name" value="NITROGEN METABOLITE REPRESSION PROTEIN NMRA FAMILY MEMBER"/>
    <property type="match status" value="1"/>
</dbReference>
<evidence type="ECO:0000256" key="2">
    <source>
        <dbReference type="ARBA" id="ARBA00022857"/>
    </source>
</evidence>
<dbReference type="Pfam" id="PF05368">
    <property type="entry name" value="NmrA"/>
    <property type="match status" value="1"/>
</dbReference>
<dbReference type="PANTHER" id="PTHR42748:SF7">
    <property type="entry name" value="NMRA LIKE REDOX SENSOR 1-RELATED"/>
    <property type="match status" value="1"/>
</dbReference>
<dbReference type="SUPFAM" id="SSF51735">
    <property type="entry name" value="NAD(P)-binding Rossmann-fold domains"/>
    <property type="match status" value="1"/>
</dbReference>
<dbReference type="EMBL" id="MDHJ01000001">
    <property type="protein sequence ID" value="OUE10425.1"/>
    <property type="molecule type" value="Genomic_DNA"/>
</dbReference>
<organism evidence="4 5">
    <name type="scientific">Clavibacter michiganensis</name>
    <dbReference type="NCBI Taxonomy" id="28447"/>
    <lineage>
        <taxon>Bacteria</taxon>
        <taxon>Bacillati</taxon>
        <taxon>Actinomycetota</taxon>
        <taxon>Actinomycetes</taxon>
        <taxon>Micrococcales</taxon>
        <taxon>Microbacteriaceae</taxon>
        <taxon>Clavibacter</taxon>
    </lineage>
</organism>
<reference evidence="4 5" key="1">
    <citation type="submission" date="2016-08" db="EMBL/GenBank/DDBJ databases">
        <title>Genome sequence of Clavibacter michiganensis spp. strain CASJ009.</title>
        <authorList>
            <person name="Thapa S.P."/>
            <person name="Coaker G."/>
        </authorList>
    </citation>
    <scope>NUCLEOTIDE SEQUENCE [LARGE SCALE GENOMIC DNA]</scope>
    <source>
        <strain evidence="4">CASJ009</strain>
    </source>
</reference>
<dbReference type="AlphaFoldDB" id="A0A251XY90"/>
<dbReference type="Gene3D" id="3.40.50.720">
    <property type="entry name" value="NAD(P)-binding Rossmann-like Domain"/>
    <property type="match status" value="1"/>
</dbReference>
<comment type="caution">
    <text evidence="4">The sequence shown here is derived from an EMBL/GenBank/DDBJ whole genome shotgun (WGS) entry which is preliminary data.</text>
</comment>
<evidence type="ECO:0000259" key="3">
    <source>
        <dbReference type="Pfam" id="PF05368"/>
    </source>
</evidence>
<accession>A0A251XY90</accession>
<evidence type="ECO:0000313" key="4">
    <source>
        <dbReference type="EMBL" id="OUE10425.1"/>
    </source>
</evidence>
<protein>
    <submittedName>
        <fullName evidence="4">NAD(P)H azoreductase</fullName>
    </submittedName>
</protein>
<name>A0A251XY90_9MICO</name>